<gene>
    <name evidence="2" type="ORF">APQ14_06810</name>
</gene>
<comment type="caution">
    <text evidence="2">The sequence shown here is derived from an EMBL/GenBank/DDBJ whole genome shotgun (WGS) entry which is preliminary data.</text>
</comment>
<sequence>MLMKMLRLLKQSIALFWVMLILSFVVNYSGVHNEMTFTILGVSLFTSAVITWLLPLIIVLANSEVQRKGMILFLSLGFPVFGGIISYLILSKQVRTTTM</sequence>
<feature type="transmembrane region" description="Helical" evidence="1">
    <location>
        <begin position="37"/>
        <end position="59"/>
    </location>
</feature>
<dbReference type="EMBL" id="LMXU01000014">
    <property type="protein sequence ID" value="KWU01411.1"/>
    <property type="molecule type" value="Genomic_DNA"/>
</dbReference>
<proteinExistence type="predicted"/>
<evidence type="ECO:0000313" key="3">
    <source>
        <dbReference type="Proteomes" id="UP000057389"/>
    </source>
</evidence>
<feature type="transmembrane region" description="Helical" evidence="1">
    <location>
        <begin position="12"/>
        <end position="31"/>
    </location>
</feature>
<accession>A0A120DGU3</accession>
<keyword evidence="1" id="KW-0812">Transmembrane</keyword>
<protein>
    <submittedName>
        <fullName evidence="2">Uncharacterized protein</fullName>
    </submittedName>
</protein>
<reference evidence="2 3" key="1">
    <citation type="submission" date="2015-11" db="EMBL/GenBank/DDBJ databases">
        <title>Draft WGS of Vibrio toranzoniae.</title>
        <authorList>
            <person name="Lasa A."/>
            <person name="Romalde J.L."/>
        </authorList>
    </citation>
    <scope>NUCLEOTIDE SEQUENCE [LARGE SCALE GENOMIC DNA]</scope>
    <source>
        <strain evidence="2 3">Vb 10.8</strain>
    </source>
</reference>
<evidence type="ECO:0000313" key="2">
    <source>
        <dbReference type="EMBL" id="KWU01411.1"/>
    </source>
</evidence>
<keyword evidence="1" id="KW-0472">Membrane</keyword>
<dbReference type="AlphaFoldDB" id="A0A120DGU3"/>
<name>A0A120DGU3_9VIBR</name>
<keyword evidence="3" id="KW-1185">Reference proteome</keyword>
<organism evidence="2 3">
    <name type="scientific">Vibrio toranzoniae</name>
    <dbReference type="NCBI Taxonomy" id="1194427"/>
    <lineage>
        <taxon>Bacteria</taxon>
        <taxon>Pseudomonadati</taxon>
        <taxon>Pseudomonadota</taxon>
        <taxon>Gammaproteobacteria</taxon>
        <taxon>Vibrionales</taxon>
        <taxon>Vibrionaceae</taxon>
        <taxon>Vibrio</taxon>
    </lineage>
</organism>
<feature type="transmembrane region" description="Helical" evidence="1">
    <location>
        <begin position="71"/>
        <end position="90"/>
    </location>
</feature>
<dbReference type="Proteomes" id="UP000057389">
    <property type="component" value="Unassembled WGS sequence"/>
</dbReference>
<keyword evidence="1" id="KW-1133">Transmembrane helix</keyword>
<evidence type="ECO:0000256" key="1">
    <source>
        <dbReference type="SAM" id="Phobius"/>
    </source>
</evidence>